<dbReference type="Gene3D" id="3.40.630.30">
    <property type="match status" value="1"/>
</dbReference>
<evidence type="ECO:0000259" key="6">
    <source>
        <dbReference type="SMART" id="SM00563"/>
    </source>
</evidence>
<dbReference type="Proteomes" id="UP000824099">
    <property type="component" value="Unassembled WGS sequence"/>
</dbReference>
<evidence type="ECO:0000256" key="1">
    <source>
        <dbReference type="ARBA" id="ARBA00005189"/>
    </source>
</evidence>
<keyword evidence="3" id="KW-0808">Transferase</keyword>
<dbReference type="InterPro" id="IPR045746">
    <property type="entry name" value="ACT14924-like_Acyltransf_dom"/>
</dbReference>
<dbReference type="GO" id="GO:0006629">
    <property type="term" value="P:lipid metabolic process"/>
    <property type="evidence" value="ECO:0007669"/>
    <property type="project" value="UniProtKB-KW"/>
</dbReference>
<evidence type="ECO:0000256" key="3">
    <source>
        <dbReference type="ARBA" id="ARBA00022679"/>
    </source>
</evidence>
<protein>
    <submittedName>
        <fullName evidence="7">Lysophospholipid acyltransferase family protein</fullName>
    </submittedName>
</protein>
<accession>A0A9D1SLW2</accession>
<evidence type="ECO:0000256" key="5">
    <source>
        <dbReference type="ARBA" id="ARBA00023315"/>
    </source>
</evidence>
<feature type="domain" description="Phospholipid/glycerol acyltransferase" evidence="6">
    <location>
        <begin position="101"/>
        <end position="224"/>
    </location>
</feature>
<dbReference type="SMART" id="SM00563">
    <property type="entry name" value="PlsC"/>
    <property type="match status" value="1"/>
</dbReference>
<dbReference type="InterPro" id="IPR002123">
    <property type="entry name" value="Plipid/glycerol_acylTrfase"/>
</dbReference>
<dbReference type="PANTHER" id="PTHR37323:SF1">
    <property type="entry name" value="L-ORNITHINE N(ALPHA)-ACYLTRANSFERASE"/>
    <property type="match status" value="1"/>
</dbReference>
<comment type="caution">
    <text evidence="7">The sequence shown here is derived from an EMBL/GenBank/DDBJ whole genome shotgun (WGS) entry which is preliminary data.</text>
</comment>
<reference evidence="7" key="1">
    <citation type="submission" date="2020-10" db="EMBL/GenBank/DDBJ databases">
        <authorList>
            <person name="Gilroy R."/>
        </authorList>
    </citation>
    <scope>NUCLEOTIDE SEQUENCE</scope>
    <source>
        <strain evidence="7">CHK160-1198</strain>
    </source>
</reference>
<dbReference type="SUPFAM" id="SSF69593">
    <property type="entry name" value="Glycerol-3-phosphate (1)-acyltransferase"/>
    <property type="match status" value="1"/>
</dbReference>
<evidence type="ECO:0000256" key="2">
    <source>
        <dbReference type="ARBA" id="ARBA00022516"/>
    </source>
</evidence>
<gene>
    <name evidence="7" type="ORF">IAB06_05315</name>
</gene>
<organism evidence="7 8">
    <name type="scientific">Candidatus Avacidaminococcus intestinavium</name>
    <dbReference type="NCBI Taxonomy" id="2840684"/>
    <lineage>
        <taxon>Bacteria</taxon>
        <taxon>Bacillati</taxon>
        <taxon>Bacillota</taxon>
        <taxon>Negativicutes</taxon>
        <taxon>Acidaminococcales</taxon>
        <taxon>Acidaminococcaceae</taxon>
        <taxon>Acidaminococcaceae incertae sedis</taxon>
        <taxon>Candidatus Avacidaminococcus</taxon>
    </lineage>
</organism>
<keyword evidence="4" id="KW-0443">Lipid metabolism</keyword>
<reference evidence="7" key="2">
    <citation type="journal article" date="2021" name="PeerJ">
        <title>Extensive microbial diversity within the chicken gut microbiome revealed by metagenomics and culture.</title>
        <authorList>
            <person name="Gilroy R."/>
            <person name="Ravi A."/>
            <person name="Getino M."/>
            <person name="Pursley I."/>
            <person name="Horton D.L."/>
            <person name="Alikhan N.F."/>
            <person name="Baker D."/>
            <person name="Gharbi K."/>
            <person name="Hall N."/>
            <person name="Watson M."/>
            <person name="Adriaenssens E.M."/>
            <person name="Foster-Nyarko E."/>
            <person name="Jarju S."/>
            <person name="Secka A."/>
            <person name="Antonio M."/>
            <person name="Oren A."/>
            <person name="Chaudhuri R.R."/>
            <person name="La Ragione R."/>
            <person name="Hildebrand F."/>
            <person name="Pallen M.J."/>
        </authorList>
    </citation>
    <scope>NUCLEOTIDE SEQUENCE</scope>
    <source>
        <strain evidence="7">CHK160-1198</strain>
    </source>
</reference>
<dbReference type="SUPFAM" id="SSF55729">
    <property type="entry name" value="Acyl-CoA N-acyltransferases (Nat)"/>
    <property type="match status" value="1"/>
</dbReference>
<dbReference type="InterPro" id="IPR016181">
    <property type="entry name" value="Acyl_CoA_acyltransferase"/>
</dbReference>
<dbReference type="PANTHER" id="PTHR37323">
    <property type="entry name" value="GCN5-RELATED N-ACETYLTRANSFERASE"/>
    <property type="match status" value="1"/>
</dbReference>
<name>A0A9D1SLW2_9FIRM</name>
<sequence>MTLPSKTTKNSFNTWQEWHQTDGEARKLDTRYLPSALKTLPKPLTSFLCQALNINDFLPLHSKLPPCTTPQEFAEHTLRLLQTKVSVSSNDLSKIPTSGATVIVCNHPFGALDGIALIATLLKIRPDSKFLVNSVLGVFPELRHCCLPLDILTSTAKTKATNQASLRQAHKHLSEGHLLVVFPSGTVSHWQLGKGVSDPLWQTTAARLAMRNNAPLLPVFFAGQNSFEFQTLGLIHPFLRTMLLPRELKKRIGTTVSFTVGRSIKPAIYKILETPEAVTCYCRARCYALHEAQFATAPLGRTLAPLAPPTPVTALASAFQRLPSSALLVSEGPYQVYLLKNTDAPLIIEELGRTRELTFREAQEGSGKPRDLDLYDGYYEHLVLWHSTTQQIIGGYRLLATTLSTHHKPLKPFYSSSLFQINRKFFMQYPNSMELGRAFIHPTFQAEYAPLLLLWKGIATFLTRTPQIRWLFGPVSLSLDYSKLGLATIIKYFKDNYEDSELSSLVKGRNFSSKLCANDNEFITKNINYNHLSNLVKDIEGNRGLPILFKHYLKLGGILGSFHVDSKFNTIDAFLLLDLASAPPHTLKRYFSANGLAQYLAHHRSCQQQD</sequence>
<dbReference type="Pfam" id="PF19576">
    <property type="entry name" value="Acyltransf_2"/>
    <property type="match status" value="1"/>
</dbReference>
<dbReference type="GO" id="GO:0016746">
    <property type="term" value="F:acyltransferase activity"/>
    <property type="evidence" value="ECO:0007669"/>
    <property type="project" value="UniProtKB-KW"/>
</dbReference>
<keyword evidence="2" id="KW-0444">Lipid biosynthesis</keyword>
<dbReference type="AlphaFoldDB" id="A0A9D1SLW2"/>
<evidence type="ECO:0000313" key="7">
    <source>
        <dbReference type="EMBL" id="HIU64433.1"/>
    </source>
</evidence>
<evidence type="ECO:0000256" key="4">
    <source>
        <dbReference type="ARBA" id="ARBA00023098"/>
    </source>
</evidence>
<dbReference type="EMBL" id="DVNI01000085">
    <property type="protein sequence ID" value="HIU64433.1"/>
    <property type="molecule type" value="Genomic_DNA"/>
</dbReference>
<dbReference type="Pfam" id="PF13444">
    <property type="entry name" value="Acetyltransf_5"/>
    <property type="match status" value="1"/>
</dbReference>
<keyword evidence="5 7" id="KW-0012">Acyltransferase</keyword>
<proteinExistence type="predicted"/>
<comment type="pathway">
    <text evidence="1">Lipid metabolism.</text>
</comment>
<dbReference type="InterPro" id="IPR052351">
    <property type="entry name" value="Ornithine_N-alpha-AT"/>
</dbReference>
<dbReference type="CDD" id="cd07986">
    <property type="entry name" value="LPLAT_ACT14924-like"/>
    <property type="match status" value="1"/>
</dbReference>
<evidence type="ECO:0000313" key="8">
    <source>
        <dbReference type="Proteomes" id="UP000824099"/>
    </source>
</evidence>